<sequence length="333" mass="37072">MNKISFGLDSEKNPVSLYTLENDKLILKVSDLGATMVSLIDKSTGIDILLGHDNAEGYLSSGSHMGGFIGRTANRTRNAMFVLNGTEYHIPANQGKHNLHGGWGFDRRLYEVSGTDHSISFQRISRDQEEGYPGNLDVTVTYTLLEDEVEMKVTACSDQDTVFAFTNHNYYNLNGIGLVSDHEVKLNASEYADDDPDGLALLPLKPVAGTDFDFREFHPLAQAFASEDPQILANKGIDHHYAVPGTGIRMFAECRTDILDLKIYSDLPGMHMYTGNYLDGEIGKHQKVMKDHGAVCFEPEYFPDAINLPVSPKPILHAGETKSWVIRMELNRR</sequence>
<dbReference type="CDD" id="cd09019">
    <property type="entry name" value="galactose_mutarotase_like"/>
    <property type="match status" value="1"/>
</dbReference>
<evidence type="ECO:0000256" key="5">
    <source>
        <dbReference type="PIRNR" id="PIRNR005096"/>
    </source>
</evidence>
<comment type="catalytic activity">
    <reaction evidence="5">
        <text>alpha-D-glucose = beta-D-glucose</text>
        <dbReference type="Rhea" id="RHEA:10264"/>
        <dbReference type="ChEBI" id="CHEBI:15903"/>
        <dbReference type="ChEBI" id="CHEBI:17925"/>
        <dbReference type="EC" id="5.1.3.3"/>
    </reaction>
</comment>
<protein>
    <recommendedName>
        <fullName evidence="5">Aldose 1-epimerase</fullName>
        <ecNumber evidence="5">5.1.3.3</ecNumber>
    </recommendedName>
</protein>
<feature type="binding site" evidence="8">
    <location>
        <begin position="74"/>
        <end position="75"/>
    </location>
    <ligand>
        <name>beta-D-galactose</name>
        <dbReference type="ChEBI" id="CHEBI:27667"/>
    </ligand>
</feature>
<evidence type="ECO:0000256" key="3">
    <source>
        <dbReference type="ARBA" id="ARBA00023235"/>
    </source>
</evidence>
<name>A0A7X2TFF6_9FIRM</name>
<evidence type="ECO:0000256" key="2">
    <source>
        <dbReference type="ARBA" id="ARBA00006206"/>
    </source>
</evidence>
<evidence type="ECO:0000256" key="4">
    <source>
        <dbReference type="ARBA" id="ARBA00023277"/>
    </source>
</evidence>
<feature type="binding site" evidence="8">
    <location>
        <begin position="168"/>
        <end position="170"/>
    </location>
    <ligand>
        <name>beta-D-galactose</name>
        <dbReference type="ChEBI" id="CHEBI:27667"/>
    </ligand>
</feature>
<comment type="similarity">
    <text evidence="2 5">Belongs to the aldose epimerase family.</text>
</comment>
<organism evidence="9 10">
    <name type="scientific">Stecheria intestinalis</name>
    <dbReference type="NCBI Taxonomy" id="2606630"/>
    <lineage>
        <taxon>Bacteria</taxon>
        <taxon>Bacillati</taxon>
        <taxon>Bacillota</taxon>
        <taxon>Erysipelotrichia</taxon>
        <taxon>Erysipelotrichales</taxon>
        <taxon>Erysipelotrichaceae</taxon>
        <taxon>Stecheria</taxon>
    </lineage>
</organism>
<dbReference type="SUPFAM" id="SSF74650">
    <property type="entry name" value="Galactose mutarotase-like"/>
    <property type="match status" value="1"/>
</dbReference>
<comment type="caution">
    <text evidence="9">The sequence shown here is derived from an EMBL/GenBank/DDBJ whole genome shotgun (WGS) entry which is preliminary data.</text>
</comment>
<dbReference type="Gene3D" id="2.70.98.10">
    <property type="match status" value="1"/>
</dbReference>
<dbReference type="EMBL" id="VUMN01000014">
    <property type="protein sequence ID" value="MSS58684.1"/>
    <property type="molecule type" value="Genomic_DNA"/>
</dbReference>
<reference evidence="9 10" key="1">
    <citation type="submission" date="2019-08" db="EMBL/GenBank/DDBJ databases">
        <title>In-depth cultivation of the pig gut microbiome towards novel bacterial diversity and tailored functional studies.</title>
        <authorList>
            <person name="Wylensek D."/>
            <person name="Hitch T.C.A."/>
            <person name="Clavel T."/>
        </authorList>
    </citation>
    <scope>NUCLEOTIDE SEQUENCE [LARGE SCALE GENOMIC DNA]</scope>
    <source>
        <strain evidence="9 10">Oil+RF-744-GAM-WT-6</strain>
    </source>
</reference>
<dbReference type="PANTHER" id="PTHR10091:SF0">
    <property type="entry name" value="GALACTOSE MUTAROTASE"/>
    <property type="match status" value="1"/>
</dbReference>
<keyword evidence="10" id="KW-1185">Reference proteome</keyword>
<gene>
    <name evidence="9" type="ORF">FYJ51_07170</name>
</gene>
<dbReference type="UniPathway" id="UPA00242"/>
<dbReference type="RefSeq" id="WP_154504534.1">
    <property type="nucleotide sequence ID" value="NZ_VUMN01000014.1"/>
</dbReference>
<feature type="binding site" evidence="7">
    <location>
        <position position="238"/>
    </location>
    <ligand>
        <name>beta-D-galactose</name>
        <dbReference type="ChEBI" id="CHEBI:27667"/>
    </ligand>
</feature>
<evidence type="ECO:0000313" key="9">
    <source>
        <dbReference type="EMBL" id="MSS58684.1"/>
    </source>
</evidence>
<evidence type="ECO:0000256" key="7">
    <source>
        <dbReference type="PIRSR" id="PIRSR005096-2"/>
    </source>
</evidence>
<dbReference type="PIRSF" id="PIRSF005096">
    <property type="entry name" value="GALM"/>
    <property type="match status" value="1"/>
</dbReference>
<proteinExistence type="inferred from homology"/>
<accession>A0A7X2TFF6</accession>
<evidence type="ECO:0000256" key="6">
    <source>
        <dbReference type="PIRSR" id="PIRSR005096-1"/>
    </source>
</evidence>
<dbReference type="GO" id="GO:0030246">
    <property type="term" value="F:carbohydrate binding"/>
    <property type="evidence" value="ECO:0007669"/>
    <property type="project" value="InterPro"/>
</dbReference>
<dbReference type="InterPro" id="IPR008183">
    <property type="entry name" value="Aldose_1/G6P_1-epimerase"/>
</dbReference>
<evidence type="ECO:0000256" key="8">
    <source>
        <dbReference type="PIRSR" id="PIRSR005096-3"/>
    </source>
</evidence>
<keyword evidence="3 5" id="KW-0413">Isomerase</keyword>
<dbReference type="Pfam" id="PF01263">
    <property type="entry name" value="Aldose_epim"/>
    <property type="match status" value="1"/>
</dbReference>
<feature type="active site" description="Proton acceptor" evidence="6">
    <location>
        <position position="298"/>
    </location>
</feature>
<dbReference type="Proteomes" id="UP000461880">
    <property type="component" value="Unassembled WGS sequence"/>
</dbReference>
<dbReference type="AlphaFoldDB" id="A0A7X2TFF6"/>
<dbReference type="PANTHER" id="PTHR10091">
    <property type="entry name" value="ALDOSE-1-EPIMERASE"/>
    <property type="match status" value="1"/>
</dbReference>
<dbReference type="InterPro" id="IPR047215">
    <property type="entry name" value="Galactose_mutarotase-like"/>
</dbReference>
<dbReference type="EC" id="5.1.3.3" evidence="5"/>
<feature type="active site" description="Proton donor" evidence="6">
    <location>
        <position position="168"/>
    </location>
</feature>
<dbReference type="GO" id="GO:0004034">
    <property type="term" value="F:aldose 1-epimerase activity"/>
    <property type="evidence" value="ECO:0007669"/>
    <property type="project" value="UniProtKB-EC"/>
</dbReference>
<dbReference type="InterPro" id="IPR015443">
    <property type="entry name" value="Aldose_1-epimerase"/>
</dbReference>
<dbReference type="GO" id="GO:0033499">
    <property type="term" value="P:galactose catabolic process via UDP-galactose, Leloir pathway"/>
    <property type="evidence" value="ECO:0007669"/>
    <property type="project" value="TreeGrafter"/>
</dbReference>
<evidence type="ECO:0000313" key="10">
    <source>
        <dbReference type="Proteomes" id="UP000461880"/>
    </source>
</evidence>
<comment type="pathway">
    <text evidence="1 5">Carbohydrate metabolism; hexose metabolism.</text>
</comment>
<dbReference type="GO" id="GO:0006006">
    <property type="term" value="P:glucose metabolic process"/>
    <property type="evidence" value="ECO:0007669"/>
    <property type="project" value="TreeGrafter"/>
</dbReference>
<keyword evidence="4 5" id="KW-0119">Carbohydrate metabolism</keyword>
<dbReference type="InterPro" id="IPR011013">
    <property type="entry name" value="Gal_mutarotase_sf_dom"/>
</dbReference>
<dbReference type="InterPro" id="IPR014718">
    <property type="entry name" value="GH-type_carb-bd"/>
</dbReference>
<evidence type="ECO:0000256" key="1">
    <source>
        <dbReference type="ARBA" id="ARBA00005028"/>
    </source>
</evidence>